<dbReference type="OMA" id="NGEVHKM"/>
<accession>A0A1H6Q4A6</accession>
<proteinExistence type="inferred from homology"/>
<dbReference type="Proteomes" id="UP000256601">
    <property type="component" value="Unassembled WGS sequence"/>
</dbReference>
<dbReference type="Pfam" id="PF01687">
    <property type="entry name" value="Flavokinase"/>
    <property type="match status" value="1"/>
</dbReference>
<evidence type="ECO:0000256" key="1">
    <source>
        <dbReference type="ARBA" id="ARBA00003572"/>
    </source>
</evidence>
<evidence type="ECO:0000313" key="16">
    <source>
        <dbReference type="Proteomes" id="UP000256601"/>
    </source>
</evidence>
<keyword evidence="14" id="KW-0418">Kinase</keyword>
<dbReference type="Gene3D" id="2.40.30.30">
    <property type="entry name" value="Riboflavin kinase-like"/>
    <property type="match status" value="1"/>
</dbReference>
<evidence type="ECO:0000313" key="13">
    <source>
        <dbReference type="EMBL" id="AOW01093.1"/>
    </source>
</evidence>
<keyword evidence="7" id="KW-0288">FMN</keyword>
<dbReference type="SMR" id="A0A1H6Q4A6"/>
<evidence type="ECO:0000313" key="14">
    <source>
        <dbReference type="EMBL" id="RDW25927.1"/>
    </source>
</evidence>
<keyword evidence="6" id="KW-0285">Flavoprotein</keyword>
<keyword evidence="8" id="KW-0808">Transferase</keyword>
<evidence type="ECO:0000256" key="2">
    <source>
        <dbReference type="ARBA" id="ARBA00005201"/>
    </source>
</evidence>
<keyword evidence="9" id="KW-0547">Nucleotide-binding</keyword>
<organism evidence="13 15">
    <name type="scientific">Yarrowia lipolytica</name>
    <name type="common">Candida lipolytica</name>
    <dbReference type="NCBI Taxonomy" id="4952"/>
    <lineage>
        <taxon>Eukaryota</taxon>
        <taxon>Fungi</taxon>
        <taxon>Dikarya</taxon>
        <taxon>Ascomycota</taxon>
        <taxon>Saccharomycotina</taxon>
        <taxon>Dipodascomycetes</taxon>
        <taxon>Dipodascales</taxon>
        <taxon>Dipodascales incertae sedis</taxon>
        <taxon>Yarrowia</taxon>
    </lineage>
</organism>
<evidence type="ECO:0000256" key="6">
    <source>
        <dbReference type="ARBA" id="ARBA00022630"/>
    </source>
</evidence>
<dbReference type="SMART" id="SM00904">
    <property type="entry name" value="Flavokinase"/>
    <property type="match status" value="1"/>
</dbReference>
<dbReference type="eggNOG" id="KOG3110">
    <property type="taxonomic scope" value="Eukaryota"/>
</dbReference>
<evidence type="ECO:0000256" key="9">
    <source>
        <dbReference type="ARBA" id="ARBA00022741"/>
    </source>
</evidence>
<dbReference type="KEGG" id="yli:2907158"/>
<evidence type="ECO:0000256" key="4">
    <source>
        <dbReference type="ARBA" id="ARBA00012105"/>
    </source>
</evidence>
<dbReference type="EMBL" id="CP017554">
    <property type="protein sequence ID" value="AOW01093.1"/>
    <property type="molecule type" value="Genomic_DNA"/>
</dbReference>
<name>A0A1H6Q4A6_YARLL</name>
<dbReference type="GO" id="GO:0005743">
    <property type="term" value="C:mitochondrial inner membrane"/>
    <property type="evidence" value="ECO:0007669"/>
    <property type="project" value="EnsemblFungi"/>
</dbReference>
<dbReference type="GO" id="GO:0005524">
    <property type="term" value="F:ATP binding"/>
    <property type="evidence" value="ECO:0007669"/>
    <property type="project" value="UniProtKB-KW"/>
</dbReference>
<reference evidence="14 16" key="2">
    <citation type="submission" date="2018-07" db="EMBL/GenBank/DDBJ databases">
        <title>Draft Genome Assemblies for Five Robust Yarrowia lipolytica Strains Exhibiting High Lipid Production and Pentose Sugar Utilization and Sugar Alcohol Secretion from Undetoxified Lignocellulosic Biomass Hydrolysates.</title>
        <authorList>
            <consortium name="DOE Joint Genome Institute"/>
            <person name="Walker C."/>
            <person name="Ryu S."/>
            <person name="Na H."/>
            <person name="Zane M."/>
            <person name="LaButti K."/>
            <person name="Lipzen A."/>
            <person name="Haridas S."/>
            <person name="Barry K."/>
            <person name="Grigoriev I.V."/>
            <person name="Quarterman J."/>
            <person name="Slininger P."/>
            <person name="Dien B."/>
            <person name="Trinh C.T."/>
        </authorList>
    </citation>
    <scope>NUCLEOTIDE SEQUENCE [LARGE SCALE GENOMIC DNA]</scope>
    <source>
        <strain evidence="14 16">YB392</strain>
    </source>
</reference>
<keyword evidence="10" id="KW-0067">ATP-binding</keyword>
<evidence type="ECO:0000256" key="10">
    <source>
        <dbReference type="ARBA" id="ARBA00022840"/>
    </source>
</evidence>
<dbReference type="PANTHER" id="PTHR22749">
    <property type="entry name" value="RIBOFLAVIN KINASE/FMN ADENYLYLTRANSFERASE"/>
    <property type="match status" value="1"/>
</dbReference>
<dbReference type="InterPro" id="IPR023468">
    <property type="entry name" value="Riboflavin_kinase"/>
</dbReference>
<evidence type="ECO:0000256" key="3">
    <source>
        <dbReference type="ARBA" id="ARBA00010108"/>
    </source>
</evidence>
<dbReference type="AlphaFoldDB" id="A0A1H6Q4A6"/>
<evidence type="ECO:0000256" key="8">
    <source>
        <dbReference type="ARBA" id="ARBA00022679"/>
    </source>
</evidence>
<gene>
    <name evidence="14" type="ORF">B0I71DRAFT_131780</name>
    <name evidence="13" type="ORF">YALI1_B02806g</name>
</gene>
<protein>
    <recommendedName>
        <fullName evidence="5">Riboflavin kinase</fullName>
        <ecNumber evidence="4">2.7.1.26</ecNumber>
    </recommendedName>
    <alternativeName>
        <fullName evidence="11">Flavin mononucleotide kinase 1</fullName>
    </alternativeName>
</protein>
<sequence>MMISCTRTAILPLRRRLMTASTAYPIKFASSIIPGYGRGSADLGIPTANIPIDDVPVLDALDTGIYYGLVQILKTDKPSEKKTSEFQKDRVVDFQYTNKLNDQEINAVLPMVMSVGWNPFYKNDQKSAEIHIIHKFAHTFYGASIKVMVLGYLRPEKNFTSLEALVDEIHNDIKVSEEKMEGTREKKDQFWQ</sequence>
<comment type="pathway">
    <text evidence="2">Cofactor biosynthesis; FMN biosynthesis; FMN from riboflavin (ATP route): step 1/1.</text>
</comment>
<evidence type="ECO:0000313" key="15">
    <source>
        <dbReference type="Proteomes" id="UP000182444"/>
    </source>
</evidence>
<dbReference type="EC" id="2.7.1.26" evidence="4"/>
<dbReference type="GO" id="GO:0009398">
    <property type="term" value="P:FMN biosynthetic process"/>
    <property type="evidence" value="ECO:0007669"/>
    <property type="project" value="UniProtKB-UniPathway"/>
</dbReference>
<dbReference type="Proteomes" id="UP000182444">
    <property type="component" value="Chromosome 1B"/>
</dbReference>
<dbReference type="GO" id="GO:0009231">
    <property type="term" value="P:riboflavin biosynthetic process"/>
    <property type="evidence" value="ECO:0007669"/>
    <property type="project" value="InterPro"/>
</dbReference>
<comment type="similarity">
    <text evidence="3">Belongs to the flavokinase family.</text>
</comment>
<evidence type="ECO:0000256" key="7">
    <source>
        <dbReference type="ARBA" id="ARBA00022643"/>
    </source>
</evidence>
<dbReference type="GO" id="GO:0008531">
    <property type="term" value="F:riboflavin kinase activity"/>
    <property type="evidence" value="ECO:0007669"/>
    <property type="project" value="UniProtKB-EC"/>
</dbReference>
<evidence type="ECO:0000256" key="5">
    <source>
        <dbReference type="ARBA" id="ARBA00017394"/>
    </source>
</evidence>
<dbReference type="PANTHER" id="PTHR22749:SF6">
    <property type="entry name" value="RIBOFLAVIN KINASE"/>
    <property type="match status" value="1"/>
</dbReference>
<reference evidence="13 15" key="1">
    <citation type="journal article" date="2016" name="PLoS ONE">
        <title>Sequence Assembly of Yarrowia lipolytica Strain W29/CLIB89 Shows Transposable Element Diversity.</title>
        <authorList>
            <person name="Magnan C."/>
            <person name="Yu J."/>
            <person name="Chang I."/>
            <person name="Jahn E."/>
            <person name="Kanomata Y."/>
            <person name="Wu J."/>
            <person name="Zeller M."/>
            <person name="Oakes M."/>
            <person name="Baldi P."/>
            <person name="Sandmeyer S."/>
        </authorList>
    </citation>
    <scope>NUCLEOTIDE SEQUENCE [LARGE SCALE GENOMIC DNA]</scope>
    <source>
        <strain evidence="13">CLIB89</strain>
        <strain evidence="15">CLIB89(W29)</strain>
    </source>
</reference>
<dbReference type="InterPro" id="IPR023465">
    <property type="entry name" value="Riboflavin_kinase_dom_sf"/>
</dbReference>
<dbReference type="EMBL" id="KZ857335">
    <property type="protein sequence ID" value="RDW25927.1"/>
    <property type="molecule type" value="Genomic_DNA"/>
</dbReference>
<evidence type="ECO:0000256" key="11">
    <source>
        <dbReference type="ARBA" id="ARBA00029960"/>
    </source>
</evidence>
<dbReference type="VEuPathDB" id="FungiDB:YALI0_B01826g"/>
<dbReference type="VEuPathDB" id="FungiDB:YALI1_B02806g"/>
<dbReference type="InterPro" id="IPR015865">
    <property type="entry name" value="Riboflavin_kinase_bac/euk"/>
</dbReference>
<comment type="function">
    <text evidence="1">Catalyzes the phosphorylation of riboflavin (vitamin B2) to form flavin mononucleotide (FMN) coenzyme.</text>
</comment>
<dbReference type="GeneID" id="2907158"/>
<evidence type="ECO:0000259" key="12">
    <source>
        <dbReference type="SMART" id="SM00904"/>
    </source>
</evidence>
<dbReference type="UniPathway" id="UPA00276">
    <property type="reaction ID" value="UER00406"/>
</dbReference>
<feature type="domain" description="Riboflavin kinase" evidence="12">
    <location>
        <begin position="21"/>
        <end position="181"/>
    </location>
</feature>
<dbReference type="SUPFAM" id="SSF82114">
    <property type="entry name" value="Riboflavin kinase-like"/>
    <property type="match status" value="1"/>
</dbReference>